<accession>A0A915P9I6</accession>
<keyword evidence="1" id="KW-0732">Signal</keyword>
<dbReference type="AlphaFoldDB" id="A0A915P9I6"/>
<dbReference type="WBParaSite" id="scf7180000424745.g13899">
    <property type="protein sequence ID" value="scf7180000424745.g13899"/>
    <property type="gene ID" value="scf7180000424745.g13899"/>
</dbReference>
<dbReference type="InterPro" id="IPR003609">
    <property type="entry name" value="Pan_app"/>
</dbReference>
<sequence length="212" mass="24436">MKNIKPSRSWPVFIIAISVHCLLSQGLPSTSIRKPTHHFGAPCQLCECFVEYTDRDMNIYTQPYNVAINSYEATEDRSHHFGAPCQLCECFVEYTDRDMNIYTQPYNVAINSYEATEDRCLAACQNDQNCKAVVYGYIGGRDVFTCELYSESNVKSPLYTPFTNIYIKKRAECRKSALGYEALDMTDVDERVAARKQRYLRLYTKFNFFGFG</sequence>
<organism evidence="3 4">
    <name type="scientific">Meloidogyne floridensis</name>
    <dbReference type="NCBI Taxonomy" id="298350"/>
    <lineage>
        <taxon>Eukaryota</taxon>
        <taxon>Metazoa</taxon>
        <taxon>Ecdysozoa</taxon>
        <taxon>Nematoda</taxon>
        <taxon>Chromadorea</taxon>
        <taxon>Rhabditida</taxon>
        <taxon>Tylenchina</taxon>
        <taxon>Tylenchomorpha</taxon>
        <taxon>Tylenchoidea</taxon>
        <taxon>Meloidogynidae</taxon>
        <taxon>Meloidogyninae</taxon>
        <taxon>Meloidogyne</taxon>
    </lineage>
</organism>
<feature type="domain" description="Apple" evidence="2">
    <location>
        <begin position="88"/>
        <end position="173"/>
    </location>
</feature>
<dbReference type="Pfam" id="PF00024">
    <property type="entry name" value="PAN_1"/>
    <property type="match status" value="1"/>
</dbReference>
<evidence type="ECO:0000256" key="1">
    <source>
        <dbReference type="SAM" id="SignalP"/>
    </source>
</evidence>
<proteinExistence type="predicted"/>
<keyword evidence="3" id="KW-1185">Reference proteome</keyword>
<feature type="chain" id="PRO_5037709909" evidence="1">
    <location>
        <begin position="27"/>
        <end position="212"/>
    </location>
</feature>
<feature type="signal peptide" evidence="1">
    <location>
        <begin position="1"/>
        <end position="26"/>
    </location>
</feature>
<evidence type="ECO:0000259" key="2">
    <source>
        <dbReference type="PROSITE" id="PS50948"/>
    </source>
</evidence>
<evidence type="ECO:0000313" key="3">
    <source>
        <dbReference type="Proteomes" id="UP000887560"/>
    </source>
</evidence>
<evidence type="ECO:0000313" key="4">
    <source>
        <dbReference type="WBParaSite" id="scf7180000424745.g13899"/>
    </source>
</evidence>
<dbReference type="Proteomes" id="UP000887560">
    <property type="component" value="Unplaced"/>
</dbReference>
<dbReference type="SMART" id="SM00473">
    <property type="entry name" value="PAN_AP"/>
    <property type="match status" value="1"/>
</dbReference>
<dbReference type="PROSITE" id="PS50948">
    <property type="entry name" value="PAN"/>
    <property type="match status" value="1"/>
</dbReference>
<protein>
    <submittedName>
        <fullName evidence="4">Apple domain-containing protein</fullName>
    </submittedName>
</protein>
<name>A0A915P9I6_9BILA</name>
<reference evidence="4" key="1">
    <citation type="submission" date="2022-11" db="UniProtKB">
        <authorList>
            <consortium name="WormBaseParasite"/>
        </authorList>
    </citation>
    <scope>IDENTIFICATION</scope>
</reference>